<dbReference type="AlphaFoldDB" id="A0A1I7XCZ1"/>
<evidence type="ECO:0000313" key="2">
    <source>
        <dbReference type="WBParaSite" id="Hba_15395"/>
    </source>
</evidence>
<dbReference type="InterPro" id="IPR036397">
    <property type="entry name" value="RNaseH_sf"/>
</dbReference>
<name>A0A1I7XCZ1_HETBA</name>
<evidence type="ECO:0000313" key="1">
    <source>
        <dbReference type="Proteomes" id="UP000095283"/>
    </source>
</evidence>
<dbReference type="Gene3D" id="3.30.420.10">
    <property type="entry name" value="Ribonuclease H-like superfamily/Ribonuclease H"/>
    <property type="match status" value="1"/>
</dbReference>
<keyword evidence="1" id="KW-1185">Reference proteome</keyword>
<dbReference type="GO" id="GO:0003676">
    <property type="term" value="F:nucleic acid binding"/>
    <property type="evidence" value="ECO:0007669"/>
    <property type="project" value="InterPro"/>
</dbReference>
<reference evidence="2" key="1">
    <citation type="submission" date="2016-11" db="UniProtKB">
        <authorList>
            <consortium name="WormBaseParasite"/>
        </authorList>
    </citation>
    <scope>IDENTIFICATION</scope>
</reference>
<organism evidence="1 2">
    <name type="scientific">Heterorhabditis bacteriophora</name>
    <name type="common">Entomopathogenic nematode worm</name>
    <dbReference type="NCBI Taxonomy" id="37862"/>
    <lineage>
        <taxon>Eukaryota</taxon>
        <taxon>Metazoa</taxon>
        <taxon>Ecdysozoa</taxon>
        <taxon>Nematoda</taxon>
        <taxon>Chromadorea</taxon>
        <taxon>Rhabditida</taxon>
        <taxon>Rhabditina</taxon>
        <taxon>Rhabditomorpha</taxon>
        <taxon>Strongyloidea</taxon>
        <taxon>Heterorhabditidae</taxon>
        <taxon>Heterorhabditis</taxon>
    </lineage>
</organism>
<dbReference type="WBParaSite" id="Hba_15395">
    <property type="protein sequence ID" value="Hba_15395"/>
    <property type="gene ID" value="Hba_15395"/>
</dbReference>
<sequence>MNSVDYQDVLGHRLVSYLQRFSIVSFTFQQDNAIIHSSRSTNTWLEDNDVATMDWPSHSLDLNLMKNLWATLVCRIHGDKCQFEATKDLQSAICKAWSKADKSVIKNLVINRSGSCTHY</sequence>
<proteinExistence type="predicted"/>
<dbReference type="Proteomes" id="UP000095283">
    <property type="component" value="Unplaced"/>
</dbReference>
<protein>
    <submittedName>
        <fullName evidence="2">DDE_3 domain-containing protein</fullName>
    </submittedName>
</protein>
<accession>A0A1I7XCZ1</accession>